<dbReference type="InterPro" id="IPR008928">
    <property type="entry name" value="6-hairpin_glycosidase_sf"/>
</dbReference>
<feature type="non-terminal residue" evidence="1">
    <location>
        <position position="1"/>
    </location>
</feature>
<proteinExistence type="predicted"/>
<dbReference type="PANTHER" id="PTHR42899:SF1">
    <property type="entry name" value="SPERMATOGENESIS-ASSOCIATED PROTEIN 20"/>
    <property type="match status" value="1"/>
</dbReference>
<comment type="caution">
    <text evidence="1">The sequence shown here is derived from an EMBL/GenBank/DDBJ whole genome shotgun (WGS) entry which is preliminary data.</text>
</comment>
<accession>T1BQX3</accession>
<organism evidence="1">
    <name type="scientific">mine drainage metagenome</name>
    <dbReference type="NCBI Taxonomy" id="410659"/>
    <lineage>
        <taxon>unclassified sequences</taxon>
        <taxon>metagenomes</taxon>
        <taxon>ecological metagenomes</taxon>
    </lineage>
</organism>
<dbReference type="InterPro" id="IPR024705">
    <property type="entry name" value="Ssp411"/>
</dbReference>
<dbReference type="EMBL" id="AUZX01008552">
    <property type="protein sequence ID" value="EQD55614.1"/>
    <property type="molecule type" value="Genomic_DNA"/>
</dbReference>
<sequence>ELTEAMLRHFADPSGGFFFTSDDHEALLHRLKAFSDEAIPSGNGVAARVLLRLGYLLGESRYLDAAERTVRAGWAPLEQYPQAHMTMLTALDELLHPPQIVILRGEASAIEAWRRELARLYAPRR</sequence>
<reference evidence="1" key="1">
    <citation type="submission" date="2013-08" db="EMBL/GenBank/DDBJ databases">
        <authorList>
            <person name="Mendez C."/>
            <person name="Richter M."/>
            <person name="Ferrer M."/>
            <person name="Sanchez J."/>
        </authorList>
    </citation>
    <scope>NUCLEOTIDE SEQUENCE</scope>
</reference>
<reference evidence="1" key="2">
    <citation type="journal article" date="2014" name="ISME J.">
        <title>Microbial stratification in low pH oxic and suboxic macroscopic growths along an acid mine drainage.</title>
        <authorList>
            <person name="Mendez-Garcia C."/>
            <person name="Mesa V."/>
            <person name="Sprenger R.R."/>
            <person name="Richter M."/>
            <person name="Diez M.S."/>
            <person name="Solano J."/>
            <person name="Bargiela R."/>
            <person name="Golyshina O.V."/>
            <person name="Manteca A."/>
            <person name="Ramos J.L."/>
            <person name="Gallego J.R."/>
            <person name="Llorente I."/>
            <person name="Martins Dos Santos V.A."/>
            <person name="Jensen O.N."/>
            <person name="Pelaez A.I."/>
            <person name="Sanchez J."/>
            <person name="Ferrer M."/>
        </authorList>
    </citation>
    <scope>NUCLEOTIDE SEQUENCE</scope>
</reference>
<gene>
    <name evidence="1" type="ORF">B1A_11883</name>
</gene>
<evidence type="ECO:0008006" key="2">
    <source>
        <dbReference type="Google" id="ProtNLM"/>
    </source>
</evidence>
<dbReference type="PANTHER" id="PTHR42899">
    <property type="entry name" value="SPERMATOGENESIS-ASSOCIATED PROTEIN 20"/>
    <property type="match status" value="1"/>
</dbReference>
<name>T1BQX3_9ZZZZ</name>
<dbReference type="SUPFAM" id="SSF48208">
    <property type="entry name" value="Six-hairpin glycosidases"/>
    <property type="match status" value="1"/>
</dbReference>
<feature type="non-terminal residue" evidence="1">
    <location>
        <position position="125"/>
    </location>
</feature>
<protein>
    <recommendedName>
        <fullName evidence="2">Thioredoxin domain-containing protein</fullName>
    </recommendedName>
</protein>
<dbReference type="AlphaFoldDB" id="T1BQX3"/>
<dbReference type="GO" id="GO:0005975">
    <property type="term" value="P:carbohydrate metabolic process"/>
    <property type="evidence" value="ECO:0007669"/>
    <property type="project" value="InterPro"/>
</dbReference>
<evidence type="ECO:0000313" key="1">
    <source>
        <dbReference type="EMBL" id="EQD55614.1"/>
    </source>
</evidence>